<name>A0A1M6MUN1_9FLAO</name>
<gene>
    <name evidence="1" type="ORF">SAMN04487911_1482</name>
</gene>
<dbReference type="EMBL" id="FQYX01000048">
    <property type="protein sequence ID" value="SHJ87157.1"/>
    <property type="molecule type" value="Genomic_DNA"/>
</dbReference>
<dbReference type="AlphaFoldDB" id="A0A1M6MUN1"/>
<keyword evidence="2" id="KW-1185">Reference proteome</keyword>
<proteinExistence type="predicted"/>
<accession>A0A1M6MUN1</accession>
<evidence type="ECO:0000313" key="1">
    <source>
        <dbReference type="EMBL" id="SHJ87157.1"/>
    </source>
</evidence>
<dbReference type="Proteomes" id="UP000184231">
    <property type="component" value="Unassembled WGS sequence"/>
</dbReference>
<sequence>MGLFYLQPLNHKHQFGPGHTMVVPCKDRGAETALFQAFVIQHKTTGLPVQELEMGAVSVQKNKYIPTGRFPAQLVLDQTAQAIERFAHVAGPWVKIVGVVGAKGKH</sequence>
<reference evidence="1 2" key="1">
    <citation type="submission" date="2016-11" db="EMBL/GenBank/DDBJ databases">
        <authorList>
            <person name="Jaros S."/>
            <person name="Januszkiewicz K."/>
            <person name="Wedrychowicz H."/>
        </authorList>
    </citation>
    <scope>NUCLEOTIDE SEQUENCE [LARGE SCALE GENOMIC DNA]</scope>
    <source>
        <strain evidence="1 2">CGMCC 1.8863</strain>
    </source>
</reference>
<evidence type="ECO:0000313" key="2">
    <source>
        <dbReference type="Proteomes" id="UP000184231"/>
    </source>
</evidence>
<organism evidence="1 2">
    <name type="scientific">Arenibacter nanhaiticus</name>
    <dbReference type="NCBI Taxonomy" id="558155"/>
    <lineage>
        <taxon>Bacteria</taxon>
        <taxon>Pseudomonadati</taxon>
        <taxon>Bacteroidota</taxon>
        <taxon>Flavobacteriia</taxon>
        <taxon>Flavobacteriales</taxon>
        <taxon>Flavobacteriaceae</taxon>
        <taxon>Arenibacter</taxon>
    </lineage>
</organism>
<protein>
    <submittedName>
        <fullName evidence="1">Uncharacterized protein</fullName>
    </submittedName>
</protein>